<dbReference type="EMBL" id="FNAO01000002">
    <property type="protein sequence ID" value="SDD92513.1"/>
    <property type="molecule type" value="Genomic_DNA"/>
</dbReference>
<evidence type="ECO:0000313" key="2">
    <source>
        <dbReference type="EMBL" id="SDD92513.1"/>
    </source>
</evidence>
<sequence>MNFDSHLFENFFGTLLAMSRLKTLAILHIIFLINQFN</sequence>
<organism evidence="2 3">
    <name type="scientific">Pricia antarctica</name>
    <dbReference type="NCBI Taxonomy" id="641691"/>
    <lineage>
        <taxon>Bacteria</taxon>
        <taxon>Pseudomonadati</taxon>
        <taxon>Bacteroidota</taxon>
        <taxon>Flavobacteriia</taxon>
        <taxon>Flavobacteriales</taxon>
        <taxon>Flavobacteriaceae</taxon>
        <taxon>Pricia</taxon>
    </lineage>
</organism>
<gene>
    <name evidence="2" type="ORF">SAMN05421636_102336</name>
</gene>
<keyword evidence="1" id="KW-0812">Transmembrane</keyword>
<dbReference type="AlphaFoldDB" id="A0A1G6YR49"/>
<keyword evidence="3" id="KW-1185">Reference proteome</keyword>
<dbReference type="Proteomes" id="UP000199109">
    <property type="component" value="Unassembled WGS sequence"/>
</dbReference>
<keyword evidence="1" id="KW-0472">Membrane</keyword>
<feature type="transmembrane region" description="Helical" evidence="1">
    <location>
        <begin position="12"/>
        <end position="33"/>
    </location>
</feature>
<reference evidence="2 3" key="1">
    <citation type="submission" date="2016-10" db="EMBL/GenBank/DDBJ databases">
        <authorList>
            <person name="de Groot N.N."/>
        </authorList>
    </citation>
    <scope>NUCLEOTIDE SEQUENCE [LARGE SCALE GENOMIC DNA]</scope>
    <source>
        <strain evidence="2 3">DSM 23421</strain>
    </source>
</reference>
<evidence type="ECO:0000256" key="1">
    <source>
        <dbReference type="SAM" id="Phobius"/>
    </source>
</evidence>
<keyword evidence="1" id="KW-1133">Transmembrane helix</keyword>
<protein>
    <submittedName>
        <fullName evidence="2">Uncharacterized protein</fullName>
    </submittedName>
</protein>
<name>A0A1G6YR49_9FLAO</name>
<proteinExistence type="predicted"/>
<accession>A0A1G6YR49</accession>
<evidence type="ECO:0000313" key="3">
    <source>
        <dbReference type="Proteomes" id="UP000199109"/>
    </source>
</evidence>